<evidence type="ECO:0000313" key="4">
    <source>
        <dbReference type="Proteomes" id="UP000029052"/>
    </source>
</evidence>
<reference evidence="3 4" key="1">
    <citation type="submission" date="2014-03" db="EMBL/GenBank/DDBJ databases">
        <title>Genomics of Bifidobacteria.</title>
        <authorList>
            <person name="Ventura M."/>
            <person name="Milani C."/>
            <person name="Lugli G.A."/>
        </authorList>
    </citation>
    <scope>NUCLEOTIDE SEQUENCE [LARGE SCALE GENOMIC DNA]</scope>
    <source>
        <strain evidence="3 4">LMG 11591</strain>
    </source>
</reference>
<keyword evidence="4" id="KW-1185">Reference proteome</keyword>
<feature type="compositionally biased region" description="Basic and acidic residues" evidence="1">
    <location>
        <begin position="142"/>
        <end position="151"/>
    </location>
</feature>
<accession>A0A087BCG9</accession>
<dbReference type="Pfam" id="PF04977">
    <property type="entry name" value="DivIC"/>
    <property type="match status" value="1"/>
</dbReference>
<dbReference type="Proteomes" id="UP000029052">
    <property type="component" value="Unassembled WGS sequence"/>
</dbReference>
<name>A0A087BCG9_9BIFI</name>
<keyword evidence="2" id="KW-1133">Transmembrane helix</keyword>
<comment type="caution">
    <text evidence="3">The sequence shown here is derived from an EMBL/GenBank/DDBJ whole genome shotgun (WGS) entry which is preliminary data.</text>
</comment>
<feature type="transmembrane region" description="Helical" evidence="2">
    <location>
        <begin position="21"/>
        <end position="48"/>
    </location>
</feature>
<evidence type="ECO:0000256" key="1">
    <source>
        <dbReference type="SAM" id="MobiDB-lite"/>
    </source>
</evidence>
<sequence>MSKRTSKASEKRSRAKSSTNAGPIAFCVALIIIALGAIQLISTFHIYAMNLAQLESLKKQESSLTAQKHDLENDISRWDDKAYVIAQARERLGFVFEGETPIKVEHPEAVTGKNTDPDDAPASKTTTQTTLPWYSELAYSLREADKEKSATHGESAQEPEQTSGESAQPTQPSQDIEGTAQ</sequence>
<feature type="region of interest" description="Disordered" evidence="1">
    <location>
        <begin position="105"/>
        <end position="181"/>
    </location>
</feature>
<organism evidence="3 4">
    <name type="scientific">Bifidobacterium magnum</name>
    <dbReference type="NCBI Taxonomy" id="1692"/>
    <lineage>
        <taxon>Bacteria</taxon>
        <taxon>Bacillati</taxon>
        <taxon>Actinomycetota</taxon>
        <taxon>Actinomycetes</taxon>
        <taxon>Bifidobacteriales</taxon>
        <taxon>Bifidobacteriaceae</taxon>
        <taxon>Bifidobacterium</taxon>
    </lineage>
</organism>
<dbReference type="eggNOG" id="COG2919">
    <property type="taxonomic scope" value="Bacteria"/>
</dbReference>
<gene>
    <name evidence="3" type="ORF">BMAGN_0590</name>
</gene>
<feature type="compositionally biased region" description="Polar residues" evidence="1">
    <location>
        <begin position="123"/>
        <end position="132"/>
    </location>
</feature>
<dbReference type="InterPro" id="IPR007060">
    <property type="entry name" value="FtsL/DivIC"/>
</dbReference>
<protein>
    <submittedName>
        <fullName evidence="3">Septum formation initiator</fullName>
    </submittedName>
</protein>
<keyword evidence="2" id="KW-0472">Membrane</keyword>
<dbReference type="STRING" id="1692.BMAGN_0590"/>
<feature type="compositionally biased region" description="Polar residues" evidence="1">
    <location>
        <begin position="152"/>
        <end position="181"/>
    </location>
</feature>
<keyword evidence="2" id="KW-0812">Transmembrane</keyword>
<dbReference type="RefSeq" id="WP_026501866.1">
    <property type="nucleotide sequence ID" value="NZ_JGZB01000003.1"/>
</dbReference>
<dbReference type="AlphaFoldDB" id="A0A087BCG9"/>
<evidence type="ECO:0000313" key="3">
    <source>
        <dbReference type="EMBL" id="KFI68719.1"/>
    </source>
</evidence>
<evidence type="ECO:0000256" key="2">
    <source>
        <dbReference type="SAM" id="Phobius"/>
    </source>
</evidence>
<dbReference type="EMBL" id="JGZB01000003">
    <property type="protein sequence ID" value="KFI68719.1"/>
    <property type="molecule type" value="Genomic_DNA"/>
</dbReference>
<proteinExistence type="predicted"/>